<evidence type="ECO:0000259" key="2">
    <source>
        <dbReference type="Pfam" id="PF01593"/>
    </source>
</evidence>
<sequence length="374" mass="40658">MVSLDFHSRSRLSVSPAVWISSLVSEGVAVTVRHSGRGPRGRTRPETETTHDDPRRRGDGTRPWTTVLHRSVAVLVRETSRGGSERAWKERSRDKGGSGFVEAEEVGVMKRYVGVPGMNSMCKALCSETGVEAKFGVTVGKLEWVEERREWSLMGLDGSDLGCFDGAVASDKNVVSSRFTGVHGKPPPLDILKLAPDVAVKLHDVPVRPCFALMLAFSESLSSIPFKAFSFKNSNVLSWAFCDSSKPGRSVGNGECWVLHSTADYATSVITKTGLQKPSSETLSLVAGELFQEFRSMGLHIPQPFFMRAHRWGSAFPAASVGGDDKCLFIKSKKMVICGDFCASPNVEGAILSGKRAASKLLEMLRVVCDESNL</sequence>
<dbReference type="Pfam" id="PF01593">
    <property type="entry name" value="Amino_oxidase"/>
    <property type="match status" value="1"/>
</dbReference>
<reference evidence="3" key="2">
    <citation type="submission" date="2023-06" db="EMBL/GenBank/DDBJ databases">
        <authorList>
            <person name="Ma L."/>
            <person name="Liu K.-W."/>
            <person name="Li Z."/>
            <person name="Hsiao Y.-Y."/>
            <person name="Qi Y."/>
            <person name="Fu T."/>
            <person name="Tang G."/>
            <person name="Zhang D."/>
            <person name="Sun W.-H."/>
            <person name="Liu D.-K."/>
            <person name="Li Y."/>
            <person name="Chen G.-Z."/>
            <person name="Liu X.-D."/>
            <person name="Liao X.-Y."/>
            <person name="Jiang Y.-T."/>
            <person name="Yu X."/>
            <person name="Hao Y."/>
            <person name="Huang J."/>
            <person name="Zhao X.-W."/>
            <person name="Ke S."/>
            <person name="Chen Y.-Y."/>
            <person name="Wu W.-L."/>
            <person name="Hsu J.-L."/>
            <person name="Lin Y.-F."/>
            <person name="Huang M.-D."/>
            <person name="Li C.-Y."/>
            <person name="Huang L."/>
            <person name="Wang Z.-W."/>
            <person name="Zhao X."/>
            <person name="Zhong W.-Y."/>
            <person name="Peng D.-H."/>
            <person name="Ahmad S."/>
            <person name="Lan S."/>
            <person name="Zhang J.-S."/>
            <person name="Tsai W.-C."/>
            <person name="Van De Peer Y."/>
            <person name="Liu Z.-J."/>
        </authorList>
    </citation>
    <scope>NUCLEOTIDE SEQUENCE</scope>
    <source>
        <strain evidence="3">SCP</strain>
        <tissue evidence="3">Leaves</tissue>
    </source>
</reference>
<accession>A0AAV9BS03</accession>
<dbReference type="AlphaFoldDB" id="A0AAV9BS03"/>
<feature type="compositionally biased region" description="Basic and acidic residues" evidence="1">
    <location>
        <begin position="43"/>
        <end position="60"/>
    </location>
</feature>
<name>A0AAV9BS03_ACOGR</name>
<dbReference type="PANTHER" id="PTHR16128">
    <property type="entry name" value="FAD/NAD(P)-BINDING OXIDOREDUCTASE FAMILY PROTEIN"/>
    <property type="match status" value="1"/>
</dbReference>
<proteinExistence type="predicted"/>
<dbReference type="Proteomes" id="UP001179952">
    <property type="component" value="Unassembled WGS sequence"/>
</dbReference>
<keyword evidence="4" id="KW-1185">Reference proteome</keyword>
<dbReference type="Gene3D" id="3.50.50.60">
    <property type="entry name" value="FAD/NAD(P)-binding domain"/>
    <property type="match status" value="1"/>
</dbReference>
<evidence type="ECO:0000256" key="1">
    <source>
        <dbReference type="SAM" id="MobiDB-lite"/>
    </source>
</evidence>
<comment type="caution">
    <text evidence="3">The sequence shown here is derived from an EMBL/GenBank/DDBJ whole genome shotgun (WGS) entry which is preliminary data.</text>
</comment>
<feature type="region of interest" description="Disordered" evidence="1">
    <location>
        <begin position="32"/>
        <end position="63"/>
    </location>
</feature>
<feature type="domain" description="Amine oxidase" evidence="2">
    <location>
        <begin position="115"/>
        <end position="361"/>
    </location>
</feature>
<gene>
    <name evidence="3" type="ORF">QJS04_geneDACA014957</name>
</gene>
<organism evidence="3 4">
    <name type="scientific">Acorus gramineus</name>
    <name type="common">Dwarf sweet flag</name>
    <dbReference type="NCBI Taxonomy" id="55184"/>
    <lineage>
        <taxon>Eukaryota</taxon>
        <taxon>Viridiplantae</taxon>
        <taxon>Streptophyta</taxon>
        <taxon>Embryophyta</taxon>
        <taxon>Tracheophyta</taxon>
        <taxon>Spermatophyta</taxon>
        <taxon>Magnoliopsida</taxon>
        <taxon>Liliopsida</taxon>
        <taxon>Acoraceae</taxon>
        <taxon>Acorus</taxon>
    </lineage>
</organism>
<evidence type="ECO:0000313" key="4">
    <source>
        <dbReference type="Proteomes" id="UP001179952"/>
    </source>
</evidence>
<dbReference type="PANTHER" id="PTHR16128:SF5">
    <property type="entry name" value="FAD_NAD(P)-BINDING OXIDOREDUCTASE FAMILY PROTEIN"/>
    <property type="match status" value="1"/>
</dbReference>
<dbReference type="Gene3D" id="3.90.660.10">
    <property type="match status" value="1"/>
</dbReference>
<dbReference type="GO" id="GO:0016491">
    <property type="term" value="F:oxidoreductase activity"/>
    <property type="evidence" value="ECO:0007669"/>
    <property type="project" value="InterPro"/>
</dbReference>
<dbReference type="InterPro" id="IPR036188">
    <property type="entry name" value="FAD/NAD-bd_sf"/>
</dbReference>
<protein>
    <recommendedName>
        <fullName evidence="2">Amine oxidase domain-containing protein</fullName>
    </recommendedName>
</protein>
<dbReference type="InterPro" id="IPR002937">
    <property type="entry name" value="Amino_oxidase"/>
</dbReference>
<dbReference type="EMBL" id="JAUJYN010000001">
    <property type="protein sequence ID" value="KAK1279643.1"/>
    <property type="molecule type" value="Genomic_DNA"/>
</dbReference>
<dbReference type="SUPFAM" id="SSF51905">
    <property type="entry name" value="FAD/NAD(P)-binding domain"/>
    <property type="match status" value="1"/>
</dbReference>
<reference evidence="3" key="1">
    <citation type="journal article" date="2023" name="Nat. Commun.">
        <title>Diploid and tetraploid genomes of Acorus and the evolution of monocots.</title>
        <authorList>
            <person name="Ma L."/>
            <person name="Liu K.W."/>
            <person name="Li Z."/>
            <person name="Hsiao Y.Y."/>
            <person name="Qi Y."/>
            <person name="Fu T."/>
            <person name="Tang G.D."/>
            <person name="Zhang D."/>
            <person name="Sun W.H."/>
            <person name="Liu D.K."/>
            <person name="Li Y."/>
            <person name="Chen G.Z."/>
            <person name="Liu X.D."/>
            <person name="Liao X.Y."/>
            <person name="Jiang Y.T."/>
            <person name="Yu X."/>
            <person name="Hao Y."/>
            <person name="Huang J."/>
            <person name="Zhao X.W."/>
            <person name="Ke S."/>
            <person name="Chen Y.Y."/>
            <person name="Wu W.L."/>
            <person name="Hsu J.L."/>
            <person name="Lin Y.F."/>
            <person name="Huang M.D."/>
            <person name="Li C.Y."/>
            <person name="Huang L."/>
            <person name="Wang Z.W."/>
            <person name="Zhao X."/>
            <person name="Zhong W.Y."/>
            <person name="Peng D.H."/>
            <person name="Ahmad S."/>
            <person name="Lan S."/>
            <person name="Zhang J.S."/>
            <person name="Tsai W.C."/>
            <person name="Van de Peer Y."/>
            <person name="Liu Z.J."/>
        </authorList>
    </citation>
    <scope>NUCLEOTIDE SEQUENCE</scope>
    <source>
        <strain evidence="3">SCP</strain>
    </source>
</reference>
<evidence type="ECO:0000313" key="3">
    <source>
        <dbReference type="EMBL" id="KAK1279643.1"/>
    </source>
</evidence>